<evidence type="ECO:0008006" key="3">
    <source>
        <dbReference type="Google" id="ProtNLM"/>
    </source>
</evidence>
<comment type="caution">
    <text evidence="1">The sequence shown here is derived from an EMBL/GenBank/DDBJ whole genome shotgun (WGS) entry which is preliminary data.</text>
</comment>
<dbReference type="EMBL" id="JUEU01000030">
    <property type="protein sequence ID" value="KOP60901.1"/>
    <property type="molecule type" value="Genomic_DNA"/>
</dbReference>
<organism evidence="1 2">
    <name type="scientific">Pseudomonas coronafaciens pv. porri</name>
    <dbReference type="NCBI Taxonomy" id="83964"/>
    <lineage>
        <taxon>Bacteria</taxon>
        <taxon>Pseudomonadati</taxon>
        <taxon>Pseudomonadota</taxon>
        <taxon>Gammaproteobacteria</taxon>
        <taxon>Pseudomonadales</taxon>
        <taxon>Pseudomonadaceae</taxon>
        <taxon>Pseudomonas</taxon>
        <taxon>Pseudomonas coronafaciens</taxon>
    </lineage>
</organism>
<dbReference type="RefSeq" id="WP_053481532.1">
    <property type="nucleotide sequence ID" value="NZ_JTHM01000139.1"/>
</dbReference>
<dbReference type="Proteomes" id="UP000037201">
    <property type="component" value="Unassembled WGS sequence"/>
</dbReference>
<evidence type="ECO:0000313" key="1">
    <source>
        <dbReference type="EMBL" id="KOP60901.1"/>
    </source>
</evidence>
<sequence length="137" mass="14539">MVTALNTLNVLIVVDVEGATTSGDLGSNVYLIDSSKYFGSGQEGQDELVTACVDGQIIIWSITPVNPGDDAQISGFMGQMVDSGVCSPKQVTIQPGETAWSGRVESQGKTGNFQYTCNLSFEGKVMSFDPFLNVKTS</sequence>
<protein>
    <recommendedName>
        <fullName evidence="3">Lipoprotein</fullName>
    </recommendedName>
</protein>
<keyword evidence="2" id="KW-1185">Reference proteome</keyword>
<name>A0ABR5JU63_9PSED</name>
<proteinExistence type="predicted"/>
<accession>A0ABR5JU63</accession>
<reference evidence="1 2" key="1">
    <citation type="submission" date="2015-09" db="EMBL/GenBank/DDBJ databases">
        <title>Genome analysis of Pseudomonas syringae pv. porri LMG.</title>
        <authorList>
            <person name="Rombouts S."/>
        </authorList>
    </citation>
    <scope>NUCLEOTIDE SEQUENCE [LARGE SCALE GENOMIC DNA]</scope>
    <source>
        <strain evidence="1 2">LMG 28496</strain>
    </source>
</reference>
<evidence type="ECO:0000313" key="2">
    <source>
        <dbReference type="Proteomes" id="UP000037201"/>
    </source>
</evidence>
<gene>
    <name evidence="1" type="ORF">OX90_03540</name>
</gene>